<dbReference type="GO" id="GO:0032259">
    <property type="term" value="P:methylation"/>
    <property type="evidence" value="ECO:0007669"/>
    <property type="project" value="UniProtKB-KW"/>
</dbReference>
<comment type="caution">
    <text evidence="7">The sequence shown here is derived from an EMBL/GenBank/DDBJ whole genome shotgun (WGS) entry which is preliminary data.</text>
</comment>
<dbReference type="Gene3D" id="3.40.50.150">
    <property type="entry name" value="Vaccinia Virus protein VP39"/>
    <property type="match status" value="1"/>
</dbReference>
<keyword evidence="1" id="KW-0489">Methyltransferase</keyword>
<evidence type="ECO:0000313" key="8">
    <source>
        <dbReference type="Proteomes" id="UP001420932"/>
    </source>
</evidence>
<dbReference type="PANTHER" id="PTHR11746">
    <property type="entry name" value="O-METHYLTRANSFERASE"/>
    <property type="match status" value="1"/>
</dbReference>
<feature type="active site" description="Proton acceptor" evidence="4">
    <location>
        <position position="267"/>
    </location>
</feature>
<gene>
    <name evidence="7" type="ORF">Syun_019989</name>
</gene>
<evidence type="ECO:0008006" key="9">
    <source>
        <dbReference type="Google" id="ProtNLM"/>
    </source>
</evidence>
<dbReference type="FunFam" id="3.40.50.150:FF:000061">
    <property type="entry name" value="Caffeic acid O-methyltransferase"/>
    <property type="match status" value="1"/>
</dbReference>
<keyword evidence="3" id="KW-0949">S-adenosyl-L-methionine</keyword>
<dbReference type="InterPro" id="IPR016461">
    <property type="entry name" value="COMT-like"/>
</dbReference>
<dbReference type="Pfam" id="PF00891">
    <property type="entry name" value="Methyltransf_2"/>
    <property type="match status" value="1"/>
</dbReference>
<dbReference type="InterPro" id="IPR001077">
    <property type="entry name" value="COMT_C"/>
</dbReference>
<name>A0AAP0IX31_9MAGN</name>
<dbReference type="Gene3D" id="1.10.10.10">
    <property type="entry name" value="Winged helix-like DNA-binding domain superfamily/Winged helix DNA-binding domain"/>
    <property type="match status" value="1"/>
</dbReference>
<keyword evidence="8" id="KW-1185">Reference proteome</keyword>
<dbReference type="SUPFAM" id="SSF53335">
    <property type="entry name" value="S-adenosyl-L-methionine-dependent methyltransferases"/>
    <property type="match status" value="1"/>
</dbReference>
<keyword evidence="2" id="KW-0808">Transferase</keyword>
<dbReference type="EMBL" id="JBBNAF010000008">
    <property type="protein sequence ID" value="KAK9122372.1"/>
    <property type="molecule type" value="Genomic_DNA"/>
</dbReference>
<dbReference type="Proteomes" id="UP001420932">
    <property type="component" value="Unassembled WGS sequence"/>
</dbReference>
<dbReference type="AlphaFoldDB" id="A0AAP0IX31"/>
<evidence type="ECO:0000256" key="1">
    <source>
        <dbReference type="ARBA" id="ARBA00022603"/>
    </source>
</evidence>
<dbReference type="InterPro" id="IPR036388">
    <property type="entry name" value="WH-like_DNA-bd_sf"/>
</dbReference>
<proteinExistence type="predicted"/>
<reference evidence="7 8" key="1">
    <citation type="submission" date="2024-01" db="EMBL/GenBank/DDBJ databases">
        <title>Genome assemblies of Stephania.</title>
        <authorList>
            <person name="Yang L."/>
        </authorList>
    </citation>
    <scope>NUCLEOTIDE SEQUENCE [LARGE SCALE GENOMIC DNA]</scope>
    <source>
        <strain evidence="7">YNDBR</strain>
        <tissue evidence="7">Leaf</tissue>
    </source>
</reference>
<evidence type="ECO:0000256" key="3">
    <source>
        <dbReference type="ARBA" id="ARBA00022691"/>
    </source>
</evidence>
<evidence type="ECO:0000256" key="4">
    <source>
        <dbReference type="PIRSR" id="PIRSR005739-1"/>
    </source>
</evidence>
<evidence type="ECO:0000313" key="7">
    <source>
        <dbReference type="EMBL" id="KAK9122372.1"/>
    </source>
</evidence>
<dbReference type="GO" id="GO:0008171">
    <property type="term" value="F:O-methyltransferase activity"/>
    <property type="evidence" value="ECO:0007669"/>
    <property type="project" value="InterPro"/>
</dbReference>
<feature type="domain" description="O-methyltransferase dimerisation" evidence="6">
    <location>
        <begin position="22"/>
        <end position="115"/>
    </location>
</feature>
<dbReference type="PROSITE" id="PS51683">
    <property type="entry name" value="SAM_OMT_II"/>
    <property type="match status" value="1"/>
</dbReference>
<dbReference type="InterPro" id="IPR036390">
    <property type="entry name" value="WH_DNA-bd_sf"/>
</dbReference>
<evidence type="ECO:0000259" key="5">
    <source>
        <dbReference type="Pfam" id="PF00891"/>
    </source>
</evidence>
<dbReference type="SUPFAM" id="SSF46785">
    <property type="entry name" value="Winged helix' DNA-binding domain"/>
    <property type="match status" value="1"/>
</dbReference>
<sequence length="363" mass="39985">MDLSENQPRTSLEEEDCSQFAMKLVTASVLPMVLKSVLELGVLDIIGKAGPNAHLSASEIASSLPTKNPGAPVMLERMLRLLASHSVLTSTLHAKENGGAQRLYGLAPVCKYFMANDDGASMAPFVYMAQDKVAIESWYHLKGTVLDGGIPFSNAHGISATDYLKKDTPFGRIFKQCIREYNIIYMNKILDTYKGFEGLKVLVDIGGGDGSILNMIISKYTSIKGVNFDLPQVIEKVPSYPGVEHVAGDMFASVPKGDAIFMKNILHCWSDELFVKLMRNCYKALPDSGKVIAVDVMIPEYKEDTDADACIFQFDSFLMTINPEGKERTQEEFGNLAKEAGFAGIRVPCSAYNFSLMEFYKSM</sequence>
<dbReference type="InterPro" id="IPR012967">
    <property type="entry name" value="COMT_dimerisation"/>
</dbReference>
<evidence type="ECO:0000256" key="2">
    <source>
        <dbReference type="ARBA" id="ARBA00022679"/>
    </source>
</evidence>
<protein>
    <recommendedName>
        <fullName evidence="9">Caffeic acid O-methyltransferase</fullName>
    </recommendedName>
</protein>
<organism evidence="7 8">
    <name type="scientific">Stephania yunnanensis</name>
    <dbReference type="NCBI Taxonomy" id="152371"/>
    <lineage>
        <taxon>Eukaryota</taxon>
        <taxon>Viridiplantae</taxon>
        <taxon>Streptophyta</taxon>
        <taxon>Embryophyta</taxon>
        <taxon>Tracheophyta</taxon>
        <taxon>Spermatophyta</taxon>
        <taxon>Magnoliopsida</taxon>
        <taxon>Ranunculales</taxon>
        <taxon>Menispermaceae</taxon>
        <taxon>Menispermoideae</taxon>
        <taxon>Cissampelideae</taxon>
        <taxon>Stephania</taxon>
    </lineage>
</organism>
<dbReference type="GO" id="GO:0046983">
    <property type="term" value="F:protein dimerization activity"/>
    <property type="evidence" value="ECO:0007669"/>
    <property type="project" value="InterPro"/>
</dbReference>
<dbReference type="InterPro" id="IPR029063">
    <property type="entry name" value="SAM-dependent_MTases_sf"/>
</dbReference>
<evidence type="ECO:0000259" key="6">
    <source>
        <dbReference type="Pfam" id="PF08100"/>
    </source>
</evidence>
<dbReference type="Pfam" id="PF08100">
    <property type="entry name" value="Dimerisation"/>
    <property type="match status" value="1"/>
</dbReference>
<feature type="domain" description="O-methyltransferase C-terminal" evidence="5">
    <location>
        <begin position="138"/>
        <end position="343"/>
    </location>
</feature>
<dbReference type="PIRSF" id="PIRSF005739">
    <property type="entry name" value="O-mtase"/>
    <property type="match status" value="1"/>
</dbReference>
<dbReference type="FunFam" id="1.10.10.10:FF:000357">
    <property type="entry name" value="Caffeic acid 3-O-methyltransferase"/>
    <property type="match status" value="1"/>
</dbReference>
<accession>A0AAP0IX31</accession>